<comment type="caution">
    <text evidence="3">The sequence shown here is derived from an EMBL/GenBank/DDBJ whole genome shotgun (WGS) entry which is preliminary data.</text>
</comment>
<feature type="domain" description="VWFA" evidence="2">
    <location>
        <begin position="1596"/>
        <end position="1698"/>
    </location>
</feature>
<reference evidence="3 4" key="1">
    <citation type="submission" date="2016-07" db="EMBL/GenBank/DDBJ databases">
        <title>Pervasive Adenine N6-methylation of Active Genes in Fungi.</title>
        <authorList>
            <consortium name="DOE Joint Genome Institute"/>
            <person name="Mondo S.J."/>
            <person name="Dannebaum R.O."/>
            <person name="Kuo R.C."/>
            <person name="Labutti K."/>
            <person name="Haridas S."/>
            <person name="Kuo A."/>
            <person name="Salamov A."/>
            <person name="Ahrendt S.R."/>
            <person name="Lipzen A."/>
            <person name="Sullivan W."/>
            <person name="Andreopoulos W.B."/>
            <person name="Clum A."/>
            <person name="Lindquist E."/>
            <person name="Daum C."/>
            <person name="Ramamoorthy G.K."/>
            <person name="Gryganskyi A."/>
            <person name="Culley D."/>
            <person name="Magnuson J.K."/>
            <person name="James T.Y."/>
            <person name="O'Malley M.A."/>
            <person name="Stajich J.E."/>
            <person name="Spatafora J.W."/>
            <person name="Visel A."/>
            <person name="Grigoriev I.V."/>
        </authorList>
    </citation>
    <scope>NUCLEOTIDE SEQUENCE [LARGE SCALE GENOMIC DNA]</scope>
    <source>
        <strain evidence="3 4">JEL800</strain>
    </source>
</reference>
<protein>
    <recommendedName>
        <fullName evidence="2">VWFA domain-containing protein</fullName>
    </recommendedName>
</protein>
<gene>
    <name evidence="3" type="ORF">BCR33DRAFT_745387</name>
</gene>
<keyword evidence="4" id="KW-1185">Reference proteome</keyword>
<proteinExistence type="predicted"/>
<feature type="coiled-coil region" evidence="1">
    <location>
        <begin position="173"/>
        <end position="207"/>
    </location>
</feature>
<dbReference type="OrthoDB" id="2317131at2759"/>
<keyword evidence="1" id="KW-0175">Coiled coil</keyword>
<dbReference type="Gene3D" id="3.40.50.410">
    <property type="entry name" value="von Willebrand factor, type A domain"/>
    <property type="match status" value="1"/>
</dbReference>
<dbReference type="EMBL" id="MCGO01000090">
    <property type="protein sequence ID" value="ORY29073.1"/>
    <property type="molecule type" value="Genomic_DNA"/>
</dbReference>
<dbReference type="InterPro" id="IPR036465">
    <property type="entry name" value="vWFA_dom_sf"/>
</dbReference>
<evidence type="ECO:0000313" key="3">
    <source>
        <dbReference type="EMBL" id="ORY29073.1"/>
    </source>
</evidence>
<dbReference type="SUPFAM" id="SSF52540">
    <property type="entry name" value="P-loop containing nucleoside triphosphate hydrolases"/>
    <property type="match status" value="1"/>
</dbReference>
<sequence>MIAQLMFEKGLFDQETLDKLLLSTNDKSKFSENIYWFASGIYLAFTESRTTEGGGVSLSGFAFFWPEDASWDDTANQSVVKNRVAFMRYLTKLTTGQFCLMSPNDVKAIDWTISSSRISHRKSQRYIFEVVQSQKQEPLSSFAYTYHIDTADMKTLLDEGLSSHFPNEYSAYTNRIKDDVNVVKNRVQELRQELERSSQKLTRIDGETGADYAMSESSDSDDDMVIVEDDRMKMQPCIKEDLIADEMLEDGNETQDGPLDVDEIELLKDRMKRINISGLRKNLNLLKETTTVIGKIGKSVAEFLSGQQSENKKKQTKGALNRFEISEEDRILLTKALKSEARDDIIVEFKSWCLITLRDLQKSFFEDWLNKKCRTKREELTAICKAMECRQSEQALLTVVEESLEPASLKCSVFSMTLPEHDVLKMKTNLKHIPGPYFSGYSKWNSLSFPATYVIRHIQFLNQMLLVIADDPEAEKTHIYTVPPGTNRLDSRKSFHRERLGDDYHVSVNEKLGMLAFLTSKLRLVIFKFNEKLTMLSGYGQEHNLALLYGAEMVKVRNGGLCWVSGKDELCIIQESGDCRIFQLATQQFRPAGFAVSETASNFMSTPDGACLVYRESSILSSRLVFKYWGSYKEVYHDFPTDFDTTAFNISAVGPMHKSFLLSFNFNGKELLSSVVNIFREELDTNFQRVNGGNSADDIVLTAKARSCMLKVWSSIWTQFPIMPAFERTPWTGDQTEPFMTIITNASLDQNQCKAYWKNMIDNFKISTQKPAGDSLSRVQLSVARCDEFDYNAFSSVFHAGEWLISLVSLIPIQLAIARDSQFIPLKDGIQTADVIGADFNALVKNLSLGWYESLFAYYSHLPVRVVSSMGEQSVGKSYSLNHLSDTSFASSAMRTTEGVWMTASANSKSLIVCLDFEGVQSVERSVQEDTFLVLFIQELFTSFQASSSVLDPEKNRPLLFNSYLAVIVRDVVPQDRDGIVQEFRSKIATIIYKEKNNNFISKLFGQKLEIIPWPVIQDSDFYEEFYYLKDILESQEGYKDGITFLRILKTLMIKLKVADWSSIDSSMIQQRVNWLLHSLPLAFSHGLSELLPDEEPLMNLDTNEPIINTKDTGFIFLTDVNGITSQSLLSAVNVYEAEHPRHVNEIDWLSAAFKPKASDVETLNRKFEEIKIDIMGSLTLCKATCSDCLLTCVMEKKHDGKHDCGTNHKCPSVCEFNENHDDGAICGLKANHEGAHFCEISKHSCGLSCGLSQHVGCAVNCTKPAKHAESEHRCSSTLHKCGKPCSLSNIKTNKGHDKYSCPGVCALPYDQPHGDDEHMCSDTLACPIECFLCKRACATRDHFHGKANDSIHLCGQEHPCKMKCEDEGICKIEQQPQAVEAQFVGAHSTFTYTKQEQIAVKLLCCKVIPANQISHEGSHVHYADPKDNFHYCDARCPDCLYFCDRPRGHTQALHHTSHGNMIQTQWAFTDETGIVEVKGHKFGSGDGGAPLLCSMDVMSPHPERPKDLITHKLKWERNGFEDPYENDLQEEFKLCDHYCSDLNTEGRTFILYSTAFPSTVAYLSPGQLGHISTDGHVLPVLIILKVPITSSLNRTHPNRLGAVYSACHSFWTARKANQQPGITRRDAYSVIMFNGTSRVVVENDFTKSPDELLGELQTYYPKYGTNFRHAIENVQQVVLRNQHQDRMPVVIFLSDGEDRCPDVALESLCNAAPQKILLKTIIFGSGGSSLQRMASIADDYYQRAGGDANSCTFHQALTEVNLAETFLGIAQSLSNTRALYSVLKRSPLGLSFMLCSYLHFCGMQ</sequence>
<dbReference type="InterPro" id="IPR002035">
    <property type="entry name" value="VWF_A"/>
</dbReference>
<dbReference type="Gene3D" id="3.40.50.300">
    <property type="entry name" value="P-loop containing nucleotide triphosphate hydrolases"/>
    <property type="match status" value="1"/>
</dbReference>
<evidence type="ECO:0000259" key="2">
    <source>
        <dbReference type="Pfam" id="PF13519"/>
    </source>
</evidence>
<dbReference type="InterPro" id="IPR027417">
    <property type="entry name" value="P-loop_NTPase"/>
</dbReference>
<accession>A0A1Y2B2N3</accession>
<dbReference type="SUPFAM" id="SSF53300">
    <property type="entry name" value="vWA-like"/>
    <property type="match status" value="1"/>
</dbReference>
<dbReference type="Pfam" id="PF13519">
    <property type="entry name" value="VWA_2"/>
    <property type="match status" value="1"/>
</dbReference>
<evidence type="ECO:0000313" key="4">
    <source>
        <dbReference type="Proteomes" id="UP000193642"/>
    </source>
</evidence>
<evidence type="ECO:0000256" key="1">
    <source>
        <dbReference type="SAM" id="Coils"/>
    </source>
</evidence>
<dbReference type="PANTHER" id="PTHR22796">
    <property type="entry name" value="URG4-RELATED"/>
    <property type="match status" value="1"/>
</dbReference>
<dbReference type="Proteomes" id="UP000193642">
    <property type="component" value="Unassembled WGS sequence"/>
</dbReference>
<organism evidence="3 4">
    <name type="scientific">Rhizoclosmatium globosum</name>
    <dbReference type="NCBI Taxonomy" id="329046"/>
    <lineage>
        <taxon>Eukaryota</taxon>
        <taxon>Fungi</taxon>
        <taxon>Fungi incertae sedis</taxon>
        <taxon>Chytridiomycota</taxon>
        <taxon>Chytridiomycota incertae sedis</taxon>
        <taxon>Chytridiomycetes</taxon>
        <taxon>Chytridiales</taxon>
        <taxon>Chytriomycetaceae</taxon>
        <taxon>Rhizoclosmatium</taxon>
    </lineage>
</organism>
<name>A0A1Y2B2N3_9FUNG</name>
<dbReference type="PANTHER" id="PTHR22796:SF1">
    <property type="entry name" value="VWFA DOMAIN-CONTAINING PROTEIN"/>
    <property type="match status" value="1"/>
</dbReference>
<dbReference type="STRING" id="329046.A0A1Y2B2N3"/>
<dbReference type="CDD" id="cd00198">
    <property type="entry name" value="vWFA"/>
    <property type="match status" value="1"/>
</dbReference>